<evidence type="ECO:0000313" key="18">
    <source>
        <dbReference type="Proteomes" id="UP000824160"/>
    </source>
</evidence>
<feature type="transmembrane region" description="Helical" evidence="15">
    <location>
        <begin position="341"/>
        <end position="362"/>
    </location>
</feature>
<dbReference type="PROSITE" id="PS50109">
    <property type="entry name" value="HIS_KIN"/>
    <property type="match status" value="1"/>
</dbReference>
<keyword evidence="11 15" id="KW-1133">Transmembrane helix</keyword>
<feature type="domain" description="Histidine kinase" evidence="16">
    <location>
        <begin position="454"/>
        <end position="667"/>
    </location>
</feature>
<keyword evidence="7 15" id="KW-0812">Transmembrane</keyword>
<protein>
    <recommendedName>
        <fullName evidence="3">histidine kinase</fullName>
        <ecNumber evidence="3">2.7.13.3</ecNumber>
    </recommendedName>
</protein>
<evidence type="ECO:0000256" key="2">
    <source>
        <dbReference type="ARBA" id="ARBA00004651"/>
    </source>
</evidence>
<feature type="compositionally biased region" description="Basic and acidic residues" evidence="14">
    <location>
        <begin position="749"/>
        <end position="763"/>
    </location>
</feature>
<dbReference type="InterPro" id="IPR036097">
    <property type="entry name" value="HisK_dim/P_sf"/>
</dbReference>
<evidence type="ECO:0000256" key="6">
    <source>
        <dbReference type="ARBA" id="ARBA00022679"/>
    </source>
</evidence>
<keyword evidence="10" id="KW-0067">ATP-binding</keyword>
<feature type="transmembrane region" description="Helical" evidence="15">
    <location>
        <begin position="369"/>
        <end position="389"/>
    </location>
</feature>
<feature type="region of interest" description="Disordered" evidence="14">
    <location>
        <begin position="705"/>
        <end position="782"/>
    </location>
</feature>
<name>A0A9D1H936_9FIRM</name>
<sequence length="782" mass="88302">MIDNIIRKPLVKVTAFLLSVVLVVTTGLTLLAFSYCSAESFYLTGSSGVYNSTMITGVLKSTAGNIFQKYIYEGKDSVLQRYPPTDTNLRFQLTPDEGEIVTNVSEDETGLQYSTWYGWYTLDKYGQMYYESLESQPGVGEDYYLDGYLEDNELTMHTVTIRVAIADPLVKADQLSFLVRMYNTLFEIRYPLILVLTGALILTVLSHILLFCGCGRRAGSDAVYPGWQEKIPLDVYICLFGFGIIFTFTLSASAWDSITYGGAADLYFSMMISGLFMLMGVILSELTACSLAIRFKMHGWWKNMLVVKLTVAGFRLLKKIWNRLFAGMLHTLGDFFRTLPYVWRGVLAAGAVLLGQMLLTMLMMTGSGFWMFIWLLVDFVVLLMAGMLLSQMKRLLDAGKRMAGGDFDFRVDTDGMLHSFQEHGEDLNAISEGMVHAVDQKMRSERMKTELITNVSHDIKTPLTSIVNYADLLSKEQPENERMRDYIEALSRQSSRLRKLIEDLVEASKASTGNLSVDLQPCELGVLIEQTAGEYQDRLEQNGLELVVEAPEQPVEVLADSRRIWRVLDNLMGNICKYALSGTRVYVTLEKDDCARLTLRNISRDRLGISADELMERFVRGDTSRSTEGSGLGLSIARSLMELQHGKLELKVDGDLFKVVLTLPLLDQSQQHRTVSAQPEEPSAGESQQPEKMELTVQPIPGQYGVNWEKVPASDQTDNSWRTPSPREPSPNRFAPAAEKKQDRRKRRGETARKVERRVEKRMNHVFKSMFEPLDDQPHSQN</sequence>
<dbReference type="InterPro" id="IPR036890">
    <property type="entry name" value="HATPase_C_sf"/>
</dbReference>
<reference evidence="17" key="1">
    <citation type="submission" date="2020-10" db="EMBL/GenBank/DDBJ databases">
        <authorList>
            <person name="Gilroy R."/>
        </authorList>
    </citation>
    <scope>NUCLEOTIDE SEQUENCE</scope>
    <source>
        <strain evidence="17">ChiBcec7-5410</strain>
    </source>
</reference>
<evidence type="ECO:0000256" key="10">
    <source>
        <dbReference type="ARBA" id="ARBA00022840"/>
    </source>
</evidence>
<dbReference type="Pfam" id="PF02518">
    <property type="entry name" value="HATPase_c"/>
    <property type="match status" value="1"/>
</dbReference>
<dbReference type="AlphaFoldDB" id="A0A9D1H936"/>
<dbReference type="GO" id="GO:0005886">
    <property type="term" value="C:plasma membrane"/>
    <property type="evidence" value="ECO:0007669"/>
    <property type="project" value="UniProtKB-SubCell"/>
</dbReference>
<feature type="transmembrane region" description="Helical" evidence="15">
    <location>
        <begin position="305"/>
        <end position="321"/>
    </location>
</feature>
<evidence type="ECO:0000256" key="3">
    <source>
        <dbReference type="ARBA" id="ARBA00012438"/>
    </source>
</evidence>
<evidence type="ECO:0000256" key="1">
    <source>
        <dbReference type="ARBA" id="ARBA00000085"/>
    </source>
</evidence>
<dbReference type="PANTHER" id="PTHR45528">
    <property type="entry name" value="SENSOR HISTIDINE KINASE CPXA"/>
    <property type="match status" value="1"/>
</dbReference>
<evidence type="ECO:0000256" key="12">
    <source>
        <dbReference type="ARBA" id="ARBA00023012"/>
    </source>
</evidence>
<evidence type="ECO:0000256" key="13">
    <source>
        <dbReference type="ARBA" id="ARBA00023136"/>
    </source>
</evidence>
<evidence type="ECO:0000256" key="4">
    <source>
        <dbReference type="ARBA" id="ARBA00022475"/>
    </source>
</evidence>
<dbReference type="GO" id="GO:0000155">
    <property type="term" value="F:phosphorelay sensor kinase activity"/>
    <property type="evidence" value="ECO:0007669"/>
    <property type="project" value="InterPro"/>
</dbReference>
<organism evidence="17 18">
    <name type="scientific">Candidatus Faecivivens stercoripullorum</name>
    <dbReference type="NCBI Taxonomy" id="2840805"/>
    <lineage>
        <taxon>Bacteria</taxon>
        <taxon>Bacillati</taxon>
        <taxon>Bacillota</taxon>
        <taxon>Clostridia</taxon>
        <taxon>Eubacteriales</taxon>
        <taxon>Oscillospiraceae</taxon>
        <taxon>Oscillospiraceae incertae sedis</taxon>
        <taxon>Candidatus Faecivivens</taxon>
    </lineage>
</organism>
<evidence type="ECO:0000256" key="15">
    <source>
        <dbReference type="SAM" id="Phobius"/>
    </source>
</evidence>
<dbReference type="CDD" id="cd00082">
    <property type="entry name" value="HisKA"/>
    <property type="match status" value="1"/>
</dbReference>
<evidence type="ECO:0000256" key="7">
    <source>
        <dbReference type="ARBA" id="ARBA00022692"/>
    </source>
</evidence>
<dbReference type="FunFam" id="1.10.287.130:FF:000001">
    <property type="entry name" value="Two-component sensor histidine kinase"/>
    <property type="match status" value="1"/>
</dbReference>
<evidence type="ECO:0000256" key="5">
    <source>
        <dbReference type="ARBA" id="ARBA00022553"/>
    </source>
</evidence>
<keyword evidence="12" id="KW-0902">Two-component regulatory system</keyword>
<keyword evidence="9" id="KW-0418">Kinase</keyword>
<dbReference type="InterPro" id="IPR003594">
    <property type="entry name" value="HATPase_dom"/>
</dbReference>
<reference evidence="17" key="2">
    <citation type="journal article" date="2021" name="PeerJ">
        <title>Extensive microbial diversity within the chicken gut microbiome revealed by metagenomics and culture.</title>
        <authorList>
            <person name="Gilroy R."/>
            <person name="Ravi A."/>
            <person name="Getino M."/>
            <person name="Pursley I."/>
            <person name="Horton D.L."/>
            <person name="Alikhan N.F."/>
            <person name="Baker D."/>
            <person name="Gharbi K."/>
            <person name="Hall N."/>
            <person name="Watson M."/>
            <person name="Adriaenssens E.M."/>
            <person name="Foster-Nyarko E."/>
            <person name="Jarju S."/>
            <person name="Secka A."/>
            <person name="Antonio M."/>
            <person name="Oren A."/>
            <person name="Chaudhuri R.R."/>
            <person name="La Ragione R."/>
            <person name="Hildebrand F."/>
            <person name="Pallen M.J."/>
        </authorList>
    </citation>
    <scope>NUCLEOTIDE SEQUENCE</scope>
    <source>
        <strain evidence="17">ChiBcec7-5410</strain>
    </source>
</reference>
<accession>A0A9D1H936</accession>
<dbReference type="SMART" id="SM00387">
    <property type="entry name" value="HATPase_c"/>
    <property type="match status" value="1"/>
</dbReference>
<keyword evidence="8" id="KW-0547">Nucleotide-binding</keyword>
<dbReference type="Pfam" id="PF00512">
    <property type="entry name" value="HisKA"/>
    <property type="match status" value="1"/>
</dbReference>
<feature type="compositionally biased region" description="Polar residues" evidence="14">
    <location>
        <begin position="714"/>
        <end position="723"/>
    </location>
</feature>
<feature type="transmembrane region" description="Helical" evidence="15">
    <location>
        <begin position="233"/>
        <end position="255"/>
    </location>
</feature>
<dbReference type="PANTHER" id="PTHR45528:SF1">
    <property type="entry name" value="SENSOR HISTIDINE KINASE CPXA"/>
    <property type="match status" value="1"/>
</dbReference>
<dbReference type="SMART" id="SM00388">
    <property type="entry name" value="HisKA"/>
    <property type="match status" value="1"/>
</dbReference>
<comment type="catalytic activity">
    <reaction evidence="1">
        <text>ATP + protein L-histidine = ADP + protein N-phospho-L-histidine.</text>
        <dbReference type="EC" id="2.7.13.3"/>
    </reaction>
</comment>
<gene>
    <name evidence="17" type="ORF">IAC43_08965</name>
</gene>
<keyword evidence="13 15" id="KW-0472">Membrane</keyword>
<comment type="subcellular location">
    <subcellularLocation>
        <location evidence="2">Cell membrane</location>
        <topology evidence="2">Multi-pass membrane protein</topology>
    </subcellularLocation>
</comment>
<evidence type="ECO:0000256" key="11">
    <source>
        <dbReference type="ARBA" id="ARBA00022989"/>
    </source>
</evidence>
<dbReference type="Gene3D" id="1.10.287.130">
    <property type="match status" value="1"/>
</dbReference>
<evidence type="ECO:0000256" key="9">
    <source>
        <dbReference type="ARBA" id="ARBA00022777"/>
    </source>
</evidence>
<keyword evidence="5" id="KW-0597">Phosphoprotein</keyword>
<evidence type="ECO:0000256" key="14">
    <source>
        <dbReference type="SAM" id="MobiDB-lite"/>
    </source>
</evidence>
<dbReference type="InterPro" id="IPR050398">
    <property type="entry name" value="HssS/ArlS-like"/>
</dbReference>
<dbReference type="Gene3D" id="3.30.565.10">
    <property type="entry name" value="Histidine kinase-like ATPase, C-terminal domain"/>
    <property type="match status" value="1"/>
</dbReference>
<dbReference type="EMBL" id="DVLW01000246">
    <property type="protein sequence ID" value="HIT95302.1"/>
    <property type="molecule type" value="Genomic_DNA"/>
</dbReference>
<feature type="region of interest" description="Disordered" evidence="14">
    <location>
        <begin position="669"/>
        <end position="692"/>
    </location>
</feature>
<dbReference type="GO" id="GO:0005524">
    <property type="term" value="F:ATP binding"/>
    <property type="evidence" value="ECO:0007669"/>
    <property type="project" value="UniProtKB-KW"/>
</dbReference>
<feature type="transmembrane region" description="Helical" evidence="15">
    <location>
        <begin position="267"/>
        <end position="293"/>
    </location>
</feature>
<evidence type="ECO:0000313" key="17">
    <source>
        <dbReference type="EMBL" id="HIT95302.1"/>
    </source>
</evidence>
<dbReference type="SUPFAM" id="SSF47384">
    <property type="entry name" value="Homodimeric domain of signal transducing histidine kinase"/>
    <property type="match status" value="1"/>
</dbReference>
<proteinExistence type="predicted"/>
<dbReference type="InterPro" id="IPR003661">
    <property type="entry name" value="HisK_dim/P_dom"/>
</dbReference>
<evidence type="ECO:0000259" key="16">
    <source>
        <dbReference type="PROSITE" id="PS50109"/>
    </source>
</evidence>
<dbReference type="Proteomes" id="UP000824160">
    <property type="component" value="Unassembled WGS sequence"/>
</dbReference>
<keyword evidence="6" id="KW-0808">Transferase</keyword>
<feature type="transmembrane region" description="Helical" evidence="15">
    <location>
        <begin position="190"/>
        <end position="212"/>
    </location>
</feature>
<dbReference type="SUPFAM" id="SSF55874">
    <property type="entry name" value="ATPase domain of HSP90 chaperone/DNA topoisomerase II/histidine kinase"/>
    <property type="match status" value="1"/>
</dbReference>
<dbReference type="InterPro" id="IPR005467">
    <property type="entry name" value="His_kinase_dom"/>
</dbReference>
<keyword evidence="4" id="KW-1003">Cell membrane</keyword>
<dbReference type="EC" id="2.7.13.3" evidence="3"/>
<comment type="caution">
    <text evidence="17">The sequence shown here is derived from an EMBL/GenBank/DDBJ whole genome shotgun (WGS) entry which is preliminary data.</text>
</comment>
<evidence type="ECO:0000256" key="8">
    <source>
        <dbReference type="ARBA" id="ARBA00022741"/>
    </source>
</evidence>